<feature type="compositionally biased region" description="Low complexity" evidence="1">
    <location>
        <begin position="20"/>
        <end position="36"/>
    </location>
</feature>
<dbReference type="AlphaFoldDB" id="A0A9W7CL00"/>
<reference evidence="3" key="1">
    <citation type="journal article" date="2023" name="Commun. Biol.">
        <title>Genome analysis of Parmales, the sister group of diatoms, reveals the evolutionary specialization of diatoms from phago-mixotrophs to photoautotrophs.</title>
        <authorList>
            <person name="Ban H."/>
            <person name="Sato S."/>
            <person name="Yoshikawa S."/>
            <person name="Yamada K."/>
            <person name="Nakamura Y."/>
            <person name="Ichinomiya M."/>
            <person name="Sato N."/>
            <person name="Blanc-Mathieu R."/>
            <person name="Endo H."/>
            <person name="Kuwata A."/>
            <person name="Ogata H."/>
        </authorList>
    </citation>
    <scope>NUCLEOTIDE SEQUENCE [LARGE SCALE GENOMIC DNA]</scope>
    <source>
        <strain evidence="3">NIES 3700</strain>
    </source>
</reference>
<sequence>MRCCEKGDPALHVCDPIAAAGSSTETSSAQQQQQSSVEFANGRTTHAAAAAAAEQPAEVYDYGTCVVTDVAAAADDCGGGRCGSPEDGSSAASYGYDASVGQMRRPEFQPQSPWT</sequence>
<keyword evidence="3" id="KW-1185">Reference proteome</keyword>
<feature type="region of interest" description="Disordered" evidence="1">
    <location>
        <begin position="20"/>
        <end position="39"/>
    </location>
</feature>
<dbReference type="Proteomes" id="UP001165122">
    <property type="component" value="Unassembled WGS sequence"/>
</dbReference>
<name>A0A9W7CL00_9STRA</name>
<protein>
    <submittedName>
        <fullName evidence="2">Uncharacterized protein</fullName>
    </submittedName>
</protein>
<organism evidence="2 3">
    <name type="scientific">Triparma laevis f. longispina</name>
    <dbReference type="NCBI Taxonomy" id="1714387"/>
    <lineage>
        <taxon>Eukaryota</taxon>
        <taxon>Sar</taxon>
        <taxon>Stramenopiles</taxon>
        <taxon>Ochrophyta</taxon>
        <taxon>Bolidophyceae</taxon>
        <taxon>Parmales</taxon>
        <taxon>Triparmaceae</taxon>
        <taxon>Triparma</taxon>
    </lineage>
</organism>
<proteinExistence type="predicted"/>
<feature type="compositionally biased region" description="Low complexity" evidence="1">
    <location>
        <begin position="87"/>
        <end position="99"/>
    </location>
</feature>
<feature type="region of interest" description="Disordered" evidence="1">
    <location>
        <begin position="77"/>
        <end position="115"/>
    </location>
</feature>
<comment type="caution">
    <text evidence="2">The sequence shown here is derived from an EMBL/GenBank/DDBJ whole genome shotgun (WGS) entry which is preliminary data.</text>
</comment>
<gene>
    <name evidence="2" type="ORF">TrLO_g13214</name>
</gene>
<dbReference type="EMBL" id="BRXW01000114">
    <property type="protein sequence ID" value="GMI07635.1"/>
    <property type="molecule type" value="Genomic_DNA"/>
</dbReference>
<evidence type="ECO:0000313" key="2">
    <source>
        <dbReference type="EMBL" id="GMI07635.1"/>
    </source>
</evidence>
<accession>A0A9W7CL00</accession>
<evidence type="ECO:0000313" key="3">
    <source>
        <dbReference type="Proteomes" id="UP001165122"/>
    </source>
</evidence>
<evidence type="ECO:0000256" key="1">
    <source>
        <dbReference type="SAM" id="MobiDB-lite"/>
    </source>
</evidence>